<reference evidence="2 3" key="1">
    <citation type="journal article" date="2018" name="Sci. Rep.">
        <title>Comparative genomics provides insights into the lifestyle and reveals functional heterogeneity of dark septate endophytic fungi.</title>
        <authorList>
            <person name="Knapp D.G."/>
            <person name="Nemeth J.B."/>
            <person name="Barry K."/>
            <person name="Hainaut M."/>
            <person name="Henrissat B."/>
            <person name="Johnson J."/>
            <person name="Kuo A."/>
            <person name="Lim J.H.P."/>
            <person name="Lipzen A."/>
            <person name="Nolan M."/>
            <person name="Ohm R.A."/>
            <person name="Tamas L."/>
            <person name="Grigoriev I.V."/>
            <person name="Spatafora J.W."/>
            <person name="Nagy L.G."/>
            <person name="Kovacs G.M."/>
        </authorList>
    </citation>
    <scope>NUCLEOTIDE SEQUENCE [LARGE SCALE GENOMIC DNA]</scope>
    <source>
        <strain evidence="2 3">DSE2036</strain>
    </source>
</reference>
<evidence type="ECO:0000256" key="1">
    <source>
        <dbReference type="SAM" id="SignalP"/>
    </source>
</evidence>
<organism evidence="2 3">
    <name type="scientific">Periconia macrospinosa</name>
    <dbReference type="NCBI Taxonomy" id="97972"/>
    <lineage>
        <taxon>Eukaryota</taxon>
        <taxon>Fungi</taxon>
        <taxon>Dikarya</taxon>
        <taxon>Ascomycota</taxon>
        <taxon>Pezizomycotina</taxon>
        <taxon>Dothideomycetes</taxon>
        <taxon>Pleosporomycetidae</taxon>
        <taxon>Pleosporales</taxon>
        <taxon>Massarineae</taxon>
        <taxon>Periconiaceae</taxon>
        <taxon>Periconia</taxon>
    </lineage>
</organism>
<gene>
    <name evidence="2" type="ORF">DM02DRAFT_614668</name>
</gene>
<evidence type="ECO:0000313" key="3">
    <source>
        <dbReference type="Proteomes" id="UP000244855"/>
    </source>
</evidence>
<dbReference type="EMBL" id="KZ805382">
    <property type="protein sequence ID" value="PVH99919.1"/>
    <property type="molecule type" value="Genomic_DNA"/>
</dbReference>
<keyword evidence="3" id="KW-1185">Reference proteome</keyword>
<sequence>MRLLGGHWLQLTSLVGLFVGTEVLETQSLEGSVEWINKVILASLSLDIFEAAVAEFLGYNAEFRLALLGDFGLDNTVDSGLDIVRWLSMHVDLDSRKILVPVHGGGVRRALGSFCPRV</sequence>
<feature type="signal peptide" evidence="1">
    <location>
        <begin position="1"/>
        <end position="23"/>
    </location>
</feature>
<dbReference type="OrthoDB" id="10440409at2759"/>
<dbReference type="Proteomes" id="UP000244855">
    <property type="component" value="Unassembled WGS sequence"/>
</dbReference>
<feature type="chain" id="PRO_5016133764" evidence="1">
    <location>
        <begin position="24"/>
        <end position="118"/>
    </location>
</feature>
<dbReference type="AlphaFoldDB" id="A0A2V1DRG6"/>
<evidence type="ECO:0000313" key="2">
    <source>
        <dbReference type="EMBL" id="PVH99919.1"/>
    </source>
</evidence>
<accession>A0A2V1DRG6</accession>
<proteinExistence type="predicted"/>
<protein>
    <submittedName>
        <fullName evidence="2">Uncharacterized protein</fullName>
    </submittedName>
</protein>
<name>A0A2V1DRG6_9PLEO</name>
<keyword evidence="1" id="KW-0732">Signal</keyword>